<comment type="catalytic activity">
    <reaction evidence="8">
        <text>Mo-molybdopterin + GTP + H(+) = Mo-molybdopterin guanine dinucleotide + diphosphate</text>
        <dbReference type="Rhea" id="RHEA:34243"/>
        <dbReference type="ChEBI" id="CHEBI:15378"/>
        <dbReference type="ChEBI" id="CHEBI:33019"/>
        <dbReference type="ChEBI" id="CHEBI:37565"/>
        <dbReference type="ChEBI" id="CHEBI:71302"/>
        <dbReference type="ChEBI" id="CHEBI:71310"/>
        <dbReference type="EC" id="2.7.7.77"/>
    </reaction>
</comment>
<protein>
    <recommendedName>
        <fullName evidence="8">Probable molybdenum cofactor guanylyltransferase</fullName>
        <shortName evidence="8">MoCo guanylyltransferase</shortName>
        <ecNumber evidence="8">2.7.7.77</ecNumber>
    </recommendedName>
    <alternativeName>
        <fullName evidence="8">GTP:molybdopterin guanylyltransferase</fullName>
    </alternativeName>
    <alternativeName>
        <fullName evidence="8">Mo-MPT guanylyltransferase</fullName>
    </alternativeName>
    <alternativeName>
        <fullName evidence="8">Molybdopterin guanylyltransferase</fullName>
    </alternativeName>
    <alternativeName>
        <fullName evidence="8">Molybdopterin-guanine dinucleotide synthase</fullName>
        <shortName evidence="8">MGD synthase</shortName>
    </alternativeName>
</protein>
<comment type="cofactor">
    <cofactor evidence="8">
        <name>Mg(2+)</name>
        <dbReference type="ChEBI" id="CHEBI:18420"/>
    </cofactor>
</comment>
<sequence>MKKHVKHAALNRRNSGQMAPFELAVLGTKCSIIRELVKEVCLSVNNRFKIAYADASHNKETLEPIFDDYTFHNSGDLANNRSYHMNPYTDKIMFSGYDLVFINGNHYPGITQILILDEQKEASVLKRIEQLDNIAFLINLNHKSNIFDCLSQKHPNISDLKRYSINDIAQISAHIAKLIEANTAPLSGLVLAGGESVRMGTDKGLLDYFGKSQRVYSLEMLEKLNLNAFLSVRKEQKLKQDKVIEDSFIGLGPFGAICSAFQHNPNSAWLTLATDLPYVDEKLVRQLMNHRDPSKVATAIKGKNKQFPEPLITIWEPRAYPIMLQFLTLGISCPRKVLINSDVKIVEVDDDFIINVNTPEEFSTVKKDIHK</sequence>
<dbReference type="Pfam" id="PF12804">
    <property type="entry name" value="NTP_transf_3"/>
    <property type="match status" value="1"/>
</dbReference>
<keyword evidence="2 8" id="KW-0808">Transferase</keyword>
<comment type="function">
    <text evidence="8">Transfers a GMP moiety from GTP to Mo-molybdopterin (Mo-MPT) cofactor (Moco or molybdenum cofactor) to form Mo-molybdopterin guanine dinucleotide (Mo-MGD) cofactor.</text>
</comment>
<dbReference type="CDD" id="cd02503">
    <property type="entry name" value="MobA"/>
    <property type="match status" value="1"/>
</dbReference>
<dbReference type="SUPFAM" id="SSF53448">
    <property type="entry name" value="Nucleotide-diphospho-sugar transferases"/>
    <property type="match status" value="1"/>
</dbReference>
<keyword evidence="3 8" id="KW-0479">Metal-binding</keyword>
<dbReference type="Proteomes" id="UP001474120">
    <property type="component" value="Unassembled WGS sequence"/>
</dbReference>
<feature type="domain" description="MobA-like NTP transferase" evidence="9">
    <location>
        <begin position="188"/>
        <end position="327"/>
    </location>
</feature>
<feature type="binding site" evidence="8">
    <location>
        <begin position="191"/>
        <end position="193"/>
    </location>
    <ligand>
        <name>GTP</name>
        <dbReference type="ChEBI" id="CHEBI:37565"/>
    </ligand>
</feature>
<comment type="domain">
    <text evidence="8">The N-terminal domain determines nucleotide recognition and specific binding, while the C-terminal domain determines the specific binding to the target protein.</text>
</comment>
<feature type="binding site" evidence="8">
    <location>
        <position position="203"/>
    </location>
    <ligand>
        <name>GTP</name>
        <dbReference type="ChEBI" id="CHEBI:37565"/>
    </ligand>
</feature>
<dbReference type="PANTHER" id="PTHR19136">
    <property type="entry name" value="MOLYBDENUM COFACTOR GUANYLYLTRANSFERASE"/>
    <property type="match status" value="1"/>
</dbReference>
<evidence type="ECO:0000256" key="7">
    <source>
        <dbReference type="ARBA" id="ARBA00023150"/>
    </source>
</evidence>
<evidence type="ECO:0000256" key="2">
    <source>
        <dbReference type="ARBA" id="ARBA00022679"/>
    </source>
</evidence>
<evidence type="ECO:0000256" key="8">
    <source>
        <dbReference type="HAMAP-Rule" id="MF_00316"/>
    </source>
</evidence>
<evidence type="ECO:0000256" key="4">
    <source>
        <dbReference type="ARBA" id="ARBA00022741"/>
    </source>
</evidence>
<keyword evidence="5 8" id="KW-0460">Magnesium</keyword>
<evidence type="ECO:0000256" key="1">
    <source>
        <dbReference type="ARBA" id="ARBA00022490"/>
    </source>
</evidence>
<dbReference type="Gene3D" id="3.90.550.10">
    <property type="entry name" value="Spore Coat Polysaccharide Biosynthesis Protein SpsA, Chain A"/>
    <property type="match status" value="1"/>
</dbReference>
<evidence type="ECO:0000313" key="10">
    <source>
        <dbReference type="EMBL" id="MEL4456972.1"/>
    </source>
</evidence>
<keyword evidence="6 8" id="KW-0342">GTP-binding</keyword>
<keyword evidence="7 8" id="KW-0501">Molybdenum cofactor biosynthesis</keyword>
<gene>
    <name evidence="8" type="primary">mobA</name>
    <name evidence="10" type="ORF">AABB81_13770</name>
</gene>
<comment type="caution">
    <text evidence="10">The sequence shown here is derived from an EMBL/GenBank/DDBJ whole genome shotgun (WGS) entry which is preliminary data.</text>
</comment>
<evidence type="ECO:0000313" key="11">
    <source>
        <dbReference type="Proteomes" id="UP001474120"/>
    </source>
</evidence>
<proteinExistence type="inferred from homology"/>
<dbReference type="HAMAP" id="MF_00316">
    <property type="entry name" value="MobA"/>
    <property type="match status" value="1"/>
</dbReference>
<dbReference type="RefSeq" id="WP_342161136.1">
    <property type="nucleotide sequence ID" value="NZ_JBCDNA010000003.1"/>
</dbReference>
<dbReference type="GO" id="GO:0016740">
    <property type="term" value="F:transferase activity"/>
    <property type="evidence" value="ECO:0007669"/>
    <property type="project" value="UniProtKB-KW"/>
</dbReference>
<evidence type="ECO:0000256" key="3">
    <source>
        <dbReference type="ARBA" id="ARBA00022723"/>
    </source>
</evidence>
<keyword evidence="1 8" id="KW-0963">Cytoplasm</keyword>
<accession>A0ABU9L5H0</accession>
<comment type="caution">
    <text evidence="8">Lacks conserved residue(s) required for the propagation of feature annotation.</text>
</comment>
<comment type="similarity">
    <text evidence="8">Belongs to the MobA family.</text>
</comment>
<name>A0ABU9L5H0_9FLAO</name>
<feature type="binding site" evidence="8">
    <location>
        <position position="246"/>
    </location>
    <ligand>
        <name>GTP</name>
        <dbReference type="ChEBI" id="CHEBI:37565"/>
    </ligand>
</feature>
<evidence type="ECO:0000256" key="5">
    <source>
        <dbReference type="ARBA" id="ARBA00022842"/>
    </source>
</evidence>
<keyword evidence="4 8" id="KW-0547">Nucleotide-binding</keyword>
<dbReference type="InterPro" id="IPR025877">
    <property type="entry name" value="MobA-like_NTP_Trfase"/>
</dbReference>
<reference evidence="10 11" key="1">
    <citation type="submission" date="2024-04" db="EMBL/GenBank/DDBJ databases">
        <title>whole genome sequencing of Lutimonas vermicola strain IMCC1616.</title>
        <authorList>
            <person name="Bae S.S."/>
        </authorList>
    </citation>
    <scope>NUCLEOTIDE SEQUENCE [LARGE SCALE GENOMIC DNA]</scope>
    <source>
        <strain evidence="10 11">IMCC1616</strain>
    </source>
</reference>
<dbReference type="InterPro" id="IPR029044">
    <property type="entry name" value="Nucleotide-diphossugar_trans"/>
</dbReference>
<feature type="binding site" evidence="8">
    <location>
        <position position="275"/>
    </location>
    <ligand>
        <name>GTP</name>
        <dbReference type="ChEBI" id="CHEBI:37565"/>
    </ligand>
</feature>
<organism evidence="10 11">
    <name type="scientific">Lutimonas vermicola</name>
    <dbReference type="NCBI Taxonomy" id="414288"/>
    <lineage>
        <taxon>Bacteria</taxon>
        <taxon>Pseudomonadati</taxon>
        <taxon>Bacteroidota</taxon>
        <taxon>Flavobacteriia</taxon>
        <taxon>Flavobacteriales</taxon>
        <taxon>Flavobacteriaceae</taxon>
        <taxon>Lutimonas</taxon>
    </lineage>
</organism>
<dbReference type="EMBL" id="JBCDNA010000003">
    <property type="protein sequence ID" value="MEL4456972.1"/>
    <property type="molecule type" value="Genomic_DNA"/>
</dbReference>
<dbReference type="PANTHER" id="PTHR19136:SF81">
    <property type="entry name" value="MOLYBDENUM COFACTOR GUANYLYLTRANSFERASE"/>
    <property type="match status" value="1"/>
</dbReference>
<dbReference type="InterPro" id="IPR013482">
    <property type="entry name" value="Molybde_CF_guanTrfase"/>
</dbReference>
<feature type="binding site" evidence="8">
    <location>
        <position position="275"/>
    </location>
    <ligand>
        <name>Mg(2+)</name>
        <dbReference type="ChEBI" id="CHEBI:18420"/>
    </ligand>
</feature>
<keyword evidence="11" id="KW-1185">Reference proteome</keyword>
<evidence type="ECO:0000259" key="9">
    <source>
        <dbReference type="Pfam" id="PF12804"/>
    </source>
</evidence>
<comment type="subcellular location">
    <subcellularLocation>
        <location evidence="8">Cytoplasm</location>
    </subcellularLocation>
</comment>
<dbReference type="EC" id="2.7.7.77" evidence="8"/>
<evidence type="ECO:0000256" key="6">
    <source>
        <dbReference type="ARBA" id="ARBA00023134"/>
    </source>
</evidence>